<evidence type="ECO:0000259" key="9">
    <source>
        <dbReference type="Pfam" id="PF01578"/>
    </source>
</evidence>
<dbReference type="EMBL" id="CP041186">
    <property type="protein sequence ID" value="QDG53206.1"/>
    <property type="molecule type" value="Genomic_DNA"/>
</dbReference>
<evidence type="ECO:0000256" key="3">
    <source>
        <dbReference type="ARBA" id="ARBA00016463"/>
    </source>
</evidence>
<dbReference type="GO" id="GO:0015232">
    <property type="term" value="F:heme transmembrane transporter activity"/>
    <property type="evidence" value="ECO:0007669"/>
    <property type="project" value="InterPro"/>
</dbReference>
<dbReference type="PANTHER" id="PTHR30071">
    <property type="entry name" value="HEME EXPORTER PROTEIN C"/>
    <property type="match status" value="1"/>
</dbReference>
<evidence type="ECO:0000256" key="2">
    <source>
        <dbReference type="ARBA" id="ARBA00005840"/>
    </source>
</evidence>
<evidence type="ECO:0000256" key="4">
    <source>
        <dbReference type="ARBA" id="ARBA00022692"/>
    </source>
</evidence>
<sequence>MARGSGAFSCGDAFRLKKAMIKAIDKFFPALVVLTALATLAALYLIFFYAPVEASMGIVQKIFYVHVPSAMVMYAGFTITSVASLVYLLKPNRGWDIAALTGVELGLIFCAYVLISGPLWAYKAWGVAWTWDPQLTATFVLFLLYGGYGLLRAFSGKSEQVRKIAAVLAVIAFVDIPIIHYAVKKWGGLHPVVEREGGGGLAPEMKLAASISMLAFLGIFLVLFWLRMRVRLTERQVDQLYLDVEDASHVLGKRTN</sequence>
<dbReference type="AlphaFoldDB" id="A0A4Y6PY17"/>
<dbReference type="InterPro" id="IPR002541">
    <property type="entry name" value="Cyt_c_assembly"/>
</dbReference>
<evidence type="ECO:0000256" key="7">
    <source>
        <dbReference type="ARBA" id="ARBA00023136"/>
    </source>
</evidence>
<evidence type="ECO:0000313" key="10">
    <source>
        <dbReference type="EMBL" id="QDG53206.1"/>
    </source>
</evidence>
<feature type="transmembrane region" description="Helical" evidence="8">
    <location>
        <begin position="207"/>
        <end position="226"/>
    </location>
</feature>
<gene>
    <name evidence="10" type="ORF">FIV42_21390</name>
</gene>
<proteinExistence type="inferred from homology"/>
<protein>
    <recommendedName>
        <fullName evidence="3">Heme exporter protein C</fullName>
    </recommendedName>
</protein>
<accession>A0A4Y6PY17</accession>
<dbReference type="Proteomes" id="UP000315995">
    <property type="component" value="Chromosome"/>
</dbReference>
<dbReference type="Pfam" id="PF01578">
    <property type="entry name" value="Cytochrom_C_asm"/>
    <property type="match status" value="1"/>
</dbReference>
<keyword evidence="7 8" id="KW-0472">Membrane</keyword>
<keyword evidence="4 8" id="KW-0812">Transmembrane</keyword>
<feature type="domain" description="Cytochrome c assembly protein" evidence="9">
    <location>
        <begin position="26"/>
        <end position="190"/>
    </location>
</feature>
<evidence type="ECO:0000256" key="1">
    <source>
        <dbReference type="ARBA" id="ARBA00004141"/>
    </source>
</evidence>
<evidence type="ECO:0000256" key="5">
    <source>
        <dbReference type="ARBA" id="ARBA00022748"/>
    </source>
</evidence>
<feature type="transmembrane region" description="Helical" evidence="8">
    <location>
        <begin position="95"/>
        <end position="115"/>
    </location>
</feature>
<dbReference type="GO" id="GO:0017004">
    <property type="term" value="P:cytochrome complex assembly"/>
    <property type="evidence" value="ECO:0007669"/>
    <property type="project" value="UniProtKB-KW"/>
</dbReference>
<feature type="transmembrane region" description="Helical" evidence="8">
    <location>
        <begin position="166"/>
        <end position="183"/>
    </location>
</feature>
<evidence type="ECO:0000256" key="8">
    <source>
        <dbReference type="SAM" id="Phobius"/>
    </source>
</evidence>
<evidence type="ECO:0000313" key="11">
    <source>
        <dbReference type="Proteomes" id="UP000315995"/>
    </source>
</evidence>
<comment type="subcellular location">
    <subcellularLocation>
        <location evidence="1">Membrane</location>
        <topology evidence="1">Multi-pass membrane protein</topology>
    </subcellularLocation>
</comment>
<accession>A0A5B8YAS7</accession>
<feature type="transmembrane region" description="Helical" evidence="8">
    <location>
        <begin position="27"/>
        <end position="50"/>
    </location>
</feature>
<organism evidence="10 11">
    <name type="scientific">Persicimonas caeni</name>
    <dbReference type="NCBI Taxonomy" id="2292766"/>
    <lineage>
        <taxon>Bacteria</taxon>
        <taxon>Deltaproteobacteria</taxon>
        <taxon>Bradymonadales</taxon>
        <taxon>Bradymonadaceae</taxon>
        <taxon>Persicimonas</taxon>
    </lineage>
</organism>
<keyword evidence="5" id="KW-0201">Cytochrome c-type biogenesis</keyword>
<feature type="transmembrane region" description="Helical" evidence="8">
    <location>
        <begin position="135"/>
        <end position="154"/>
    </location>
</feature>
<keyword evidence="11" id="KW-1185">Reference proteome</keyword>
<evidence type="ECO:0000256" key="6">
    <source>
        <dbReference type="ARBA" id="ARBA00022989"/>
    </source>
</evidence>
<dbReference type="PRINTS" id="PR01386">
    <property type="entry name" value="CCMCBIOGNSIS"/>
</dbReference>
<reference evidence="10 11" key="1">
    <citation type="submission" date="2019-06" db="EMBL/GenBank/DDBJ databases">
        <title>Persicimonas caeni gen. nov., sp. nov., a predatory bacterium isolated from solar saltern.</title>
        <authorList>
            <person name="Wang S."/>
        </authorList>
    </citation>
    <scope>NUCLEOTIDE SEQUENCE [LARGE SCALE GENOMIC DNA]</scope>
    <source>
        <strain evidence="10 11">YN101</strain>
    </source>
</reference>
<dbReference type="PANTHER" id="PTHR30071:SF1">
    <property type="entry name" value="CYTOCHROME B_B6 PROTEIN-RELATED"/>
    <property type="match status" value="1"/>
</dbReference>
<dbReference type="GO" id="GO:0020037">
    <property type="term" value="F:heme binding"/>
    <property type="evidence" value="ECO:0007669"/>
    <property type="project" value="InterPro"/>
</dbReference>
<dbReference type="InterPro" id="IPR003557">
    <property type="entry name" value="Cyt_c_biogenesis_CcmC"/>
</dbReference>
<name>A0A4Y6PY17_PERCE</name>
<comment type="similarity">
    <text evidence="2">Belongs to the CcmC/CycZ/HelC family.</text>
</comment>
<dbReference type="OrthoDB" id="9778550at2"/>
<feature type="transmembrane region" description="Helical" evidence="8">
    <location>
        <begin position="62"/>
        <end position="88"/>
    </location>
</feature>
<keyword evidence="6 8" id="KW-1133">Transmembrane helix</keyword>
<dbReference type="InterPro" id="IPR045062">
    <property type="entry name" value="Cyt_c_biogenesis_CcsA/CcmC"/>
</dbReference>
<dbReference type="GO" id="GO:0005886">
    <property type="term" value="C:plasma membrane"/>
    <property type="evidence" value="ECO:0007669"/>
    <property type="project" value="TreeGrafter"/>
</dbReference>